<comment type="caution">
    <text evidence="2">The sequence shown here is derived from an EMBL/GenBank/DDBJ whole genome shotgun (WGS) entry which is preliminary data.</text>
</comment>
<dbReference type="OrthoDB" id="1452530at2"/>
<feature type="transmembrane region" description="Helical" evidence="1">
    <location>
        <begin position="326"/>
        <end position="345"/>
    </location>
</feature>
<keyword evidence="3" id="KW-1185">Reference proteome</keyword>
<evidence type="ECO:0000313" key="2">
    <source>
        <dbReference type="EMBL" id="TCK67818.1"/>
    </source>
</evidence>
<keyword evidence="1" id="KW-1133">Transmembrane helix</keyword>
<feature type="transmembrane region" description="Helical" evidence="1">
    <location>
        <begin position="55"/>
        <end position="72"/>
    </location>
</feature>
<dbReference type="EMBL" id="SMGI01000002">
    <property type="protein sequence ID" value="TCK67818.1"/>
    <property type="molecule type" value="Genomic_DNA"/>
</dbReference>
<dbReference type="AlphaFoldDB" id="A0A4R1KS15"/>
<feature type="transmembrane region" description="Helical" evidence="1">
    <location>
        <begin position="29"/>
        <end position="49"/>
    </location>
</feature>
<reference evidence="2 3" key="1">
    <citation type="journal article" date="2015" name="Stand. Genomic Sci.">
        <title>Genomic Encyclopedia of Bacterial and Archaeal Type Strains, Phase III: the genomes of soil and plant-associated and newly described type strains.</title>
        <authorList>
            <person name="Whitman W.B."/>
            <person name="Woyke T."/>
            <person name="Klenk H.P."/>
            <person name="Zhou Y."/>
            <person name="Lilburn T.G."/>
            <person name="Beck B.J."/>
            <person name="De Vos P."/>
            <person name="Vandamme P."/>
            <person name="Eisen J.A."/>
            <person name="Garrity G."/>
            <person name="Hugenholtz P."/>
            <person name="Kyrpides N.C."/>
        </authorList>
    </citation>
    <scope>NUCLEOTIDE SEQUENCE [LARGE SCALE GENOMIC DNA]</scope>
    <source>
        <strain evidence="2 3">CECT 8445</strain>
    </source>
</reference>
<dbReference type="RefSeq" id="WP_132704849.1">
    <property type="nucleotide sequence ID" value="NZ_SMGI01000002.1"/>
</dbReference>
<keyword evidence="1" id="KW-0472">Membrane</keyword>
<accession>A0A4R1KS15</accession>
<gene>
    <name evidence="2" type="ORF">DFQ05_1599</name>
</gene>
<proteinExistence type="predicted"/>
<evidence type="ECO:0000313" key="3">
    <source>
        <dbReference type="Proteomes" id="UP000295714"/>
    </source>
</evidence>
<sequence length="355" mass="40895">MSENSQQTNQEEIDLLGILKAIGKGFQKIFDFISSLFGSIFKLIVLIVAHFFKFWKLYAGSLVLGLILGFILDKNSEKVYEANMFIKTNYDSAYQVYENILNLNELASVDQDSIKLSEVLDIDVELASKIKGFSIEPETNENEKTKMFSNFLRELDSVTASTKSYKDFEMSLQGYQFETHKLIVESTDKDIYAHLNDKLSKVLSENVYLNSLLEVNQKNLEREKQSLVNQGEELDVLINKYLEIRVKESQKEPPVPNAGTNISLGSNKELNLLVNEAPLLKEKLELQNRIREVEATRVKEANIVSVLANFPETGYIKKEWYEKNKYRIPVALFFTTILVMILFSLKSYLERKEYI</sequence>
<protein>
    <submittedName>
        <fullName evidence="2">Uncharacterized protein</fullName>
    </submittedName>
</protein>
<evidence type="ECO:0000256" key="1">
    <source>
        <dbReference type="SAM" id="Phobius"/>
    </source>
</evidence>
<keyword evidence="1" id="KW-0812">Transmembrane</keyword>
<name>A0A4R1KS15_9FLAO</name>
<dbReference type="Proteomes" id="UP000295714">
    <property type="component" value="Unassembled WGS sequence"/>
</dbReference>
<organism evidence="2 3">
    <name type="scientific">Winogradskyella wandonensis</name>
    <dbReference type="NCBI Taxonomy" id="1442586"/>
    <lineage>
        <taxon>Bacteria</taxon>
        <taxon>Pseudomonadati</taxon>
        <taxon>Bacteroidota</taxon>
        <taxon>Flavobacteriia</taxon>
        <taxon>Flavobacteriales</taxon>
        <taxon>Flavobacteriaceae</taxon>
        <taxon>Winogradskyella</taxon>
    </lineage>
</organism>